<dbReference type="GO" id="GO:0009432">
    <property type="term" value="P:SOS response"/>
    <property type="evidence" value="ECO:0007669"/>
    <property type="project" value="UniProtKB-UniRule"/>
</dbReference>
<dbReference type="NCBIfam" id="TIGR00194">
    <property type="entry name" value="uvrC"/>
    <property type="match status" value="1"/>
</dbReference>
<comment type="function">
    <text evidence="7">The UvrABC repair system catalyzes the recognition and processing of DNA lesions. UvrC both incises the 5' and 3' sides of the lesion. The N-terminal half is responsible for the 3' incision and the C-terminal half is responsible for the 5' incision.</text>
</comment>
<dbReference type="Pfam" id="PF08459">
    <property type="entry name" value="UvrC_RNaseH_dom"/>
    <property type="match status" value="1"/>
</dbReference>
<keyword evidence="5 7" id="KW-0234">DNA repair</keyword>
<evidence type="ECO:0000256" key="1">
    <source>
        <dbReference type="ARBA" id="ARBA00022490"/>
    </source>
</evidence>
<comment type="similarity">
    <text evidence="7">Belongs to the UvrC family.</text>
</comment>
<dbReference type="PANTHER" id="PTHR30562">
    <property type="entry name" value="UVRC/OXIDOREDUCTASE"/>
    <property type="match status" value="1"/>
</dbReference>
<dbReference type="SUPFAM" id="SSF82771">
    <property type="entry name" value="GIY-YIG endonuclease"/>
    <property type="match status" value="1"/>
</dbReference>
<evidence type="ECO:0000256" key="5">
    <source>
        <dbReference type="ARBA" id="ARBA00023204"/>
    </source>
</evidence>
<dbReference type="GO" id="GO:0009380">
    <property type="term" value="C:excinuclease repair complex"/>
    <property type="evidence" value="ECO:0007669"/>
    <property type="project" value="InterPro"/>
</dbReference>
<dbReference type="Pfam" id="PF14520">
    <property type="entry name" value="HHH_5"/>
    <property type="match status" value="1"/>
</dbReference>
<comment type="subunit">
    <text evidence="7">Interacts with UvrB in an incision complex.</text>
</comment>
<dbReference type="SMART" id="SM00465">
    <property type="entry name" value="GIYc"/>
    <property type="match status" value="1"/>
</dbReference>
<evidence type="ECO:0000259" key="8">
    <source>
        <dbReference type="PROSITE" id="PS50151"/>
    </source>
</evidence>
<evidence type="ECO:0000256" key="7">
    <source>
        <dbReference type="HAMAP-Rule" id="MF_00203"/>
    </source>
</evidence>
<dbReference type="SUPFAM" id="SSF47781">
    <property type="entry name" value="RuvA domain 2-like"/>
    <property type="match status" value="1"/>
</dbReference>
<dbReference type="FunFam" id="3.40.1440.10:FF:000001">
    <property type="entry name" value="UvrABC system protein C"/>
    <property type="match status" value="1"/>
</dbReference>
<dbReference type="RefSeq" id="WP_229341019.1">
    <property type="nucleotide sequence ID" value="NZ_JAJBZG010000005.1"/>
</dbReference>
<dbReference type="InterPro" id="IPR050066">
    <property type="entry name" value="UvrABC_protein_C"/>
</dbReference>
<organism evidence="11 12">
    <name type="scientific">Christiangramia sediminis</name>
    <dbReference type="NCBI Taxonomy" id="2881336"/>
    <lineage>
        <taxon>Bacteria</taxon>
        <taxon>Pseudomonadati</taxon>
        <taxon>Bacteroidota</taxon>
        <taxon>Flavobacteriia</taxon>
        <taxon>Flavobacteriales</taxon>
        <taxon>Flavobacteriaceae</taxon>
        <taxon>Christiangramia</taxon>
    </lineage>
</organism>
<dbReference type="Gene3D" id="1.10.150.20">
    <property type="entry name" value="5' to 3' exonuclease, C-terminal subdomain"/>
    <property type="match status" value="1"/>
</dbReference>
<dbReference type="Pfam" id="PF22920">
    <property type="entry name" value="UvrC_RNaseH"/>
    <property type="match status" value="1"/>
</dbReference>
<evidence type="ECO:0000313" key="12">
    <source>
        <dbReference type="Proteomes" id="UP001139414"/>
    </source>
</evidence>
<dbReference type="PANTHER" id="PTHR30562:SF1">
    <property type="entry name" value="UVRABC SYSTEM PROTEIN C"/>
    <property type="match status" value="1"/>
</dbReference>
<keyword evidence="1 7" id="KW-0963">Cytoplasm</keyword>
<dbReference type="InterPro" id="IPR010994">
    <property type="entry name" value="RuvA_2-like"/>
</dbReference>
<evidence type="ECO:0000256" key="2">
    <source>
        <dbReference type="ARBA" id="ARBA00022763"/>
    </source>
</evidence>
<feature type="domain" description="UvrC family homology region profile" evidence="10">
    <location>
        <begin position="272"/>
        <end position="471"/>
    </location>
</feature>
<dbReference type="InterPro" id="IPR047296">
    <property type="entry name" value="GIY-YIG_UvrC_Cho"/>
</dbReference>
<dbReference type="GO" id="GO:0003677">
    <property type="term" value="F:DNA binding"/>
    <property type="evidence" value="ECO:0007669"/>
    <property type="project" value="UniProtKB-UniRule"/>
</dbReference>
<reference evidence="11" key="1">
    <citation type="submission" date="2021-10" db="EMBL/GenBank/DDBJ databases">
        <title>Gramella sp. ASW11-100T, isolated from marine sediment.</title>
        <authorList>
            <person name="Xia C."/>
        </authorList>
    </citation>
    <scope>NUCLEOTIDE SEQUENCE</scope>
    <source>
        <strain evidence="11">ASW11-100</strain>
    </source>
</reference>
<dbReference type="Gene3D" id="3.30.420.340">
    <property type="entry name" value="UvrC, RNAse H endonuclease domain"/>
    <property type="match status" value="1"/>
</dbReference>
<dbReference type="InterPro" id="IPR035901">
    <property type="entry name" value="GIY-YIG_endonuc_sf"/>
</dbReference>
<evidence type="ECO:0000256" key="3">
    <source>
        <dbReference type="ARBA" id="ARBA00022769"/>
    </source>
</evidence>
<dbReference type="CDD" id="cd10434">
    <property type="entry name" value="GIY-YIG_UvrC_Cho"/>
    <property type="match status" value="1"/>
</dbReference>
<evidence type="ECO:0000256" key="4">
    <source>
        <dbReference type="ARBA" id="ARBA00022881"/>
    </source>
</evidence>
<evidence type="ECO:0000313" key="11">
    <source>
        <dbReference type="EMBL" id="MCB7481758.1"/>
    </source>
</evidence>
<dbReference type="SUPFAM" id="SSF46600">
    <property type="entry name" value="C-terminal UvrC-binding domain of UvrB"/>
    <property type="match status" value="1"/>
</dbReference>
<dbReference type="PROSITE" id="PS50151">
    <property type="entry name" value="UVR"/>
    <property type="match status" value="1"/>
</dbReference>
<sequence length="597" mass="69039">MEKPALEVQLKTLPNSPGVYQYFDKNGKILYVGKAKNLKKRVTSYFNKKHDSHRIGVMVKKIHEIKHIVVSSETDALLLENNLIKKHQPRFNVMLKDDKTYPWICIKNERFPRVFPTRKLIKDGSEYYGPFTSFKTVNTLLDLIKGLYKLRTCNYDLAEDKIRNGKYKVCLEYHLGNCLGPCEELQSEEEYNSNIEAIRQIVKGNFKDSLQRFRNQMKNHAEKMEFEDAQRIKNKIEVLENYQAKSTVVNPRINNVDVFSIVSDEGYGYVNFLQLSHGAIIRSHTIEMKKKLDESDLELLELAIVEIRQRFSSNSTEIYVPFRVDVGEELKIVVPKLGDKKKIVELSQRNAKYFRQERFKQMKIVDPDRHVNRVMAQMKEDLRLNKEPRHIECFDNSNIQGSNPVAACVVFKNGKPSKKDYRKFNIKTVEGPNDFASMEEVVFRRYRRLLNEGEDLPELIIVDGGKGQLSSGVKALETLGLRGKIAIIGIAKRLEEIFYPGDSIPLYLDKKSESLKIIQQLRNEAHRFGITFHRNKRSKTALNTELESIQGIGEKTVIELLTHFRSLKRVKEASQKELADVVGAAKAAIVFNYYHSQ</sequence>
<feature type="domain" description="GIY-YIG" evidence="9">
    <location>
        <begin position="15"/>
        <end position="93"/>
    </location>
</feature>
<dbReference type="InterPro" id="IPR004791">
    <property type="entry name" value="UvrC"/>
</dbReference>
<dbReference type="InterPro" id="IPR001162">
    <property type="entry name" value="UvrC_RNase_H_dom"/>
</dbReference>
<dbReference type="InterPro" id="IPR000305">
    <property type="entry name" value="GIY-YIG_endonuc"/>
</dbReference>
<evidence type="ECO:0000259" key="10">
    <source>
        <dbReference type="PROSITE" id="PS50165"/>
    </source>
</evidence>
<keyword evidence="3 7" id="KW-0228">DNA excision</keyword>
<comment type="subcellular location">
    <subcellularLocation>
        <location evidence="7">Cytoplasm</location>
    </subcellularLocation>
</comment>
<evidence type="ECO:0000256" key="6">
    <source>
        <dbReference type="ARBA" id="ARBA00023236"/>
    </source>
</evidence>
<proteinExistence type="inferred from homology"/>
<comment type="caution">
    <text evidence="11">The sequence shown here is derived from an EMBL/GenBank/DDBJ whole genome shotgun (WGS) entry which is preliminary data.</text>
</comment>
<dbReference type="PROSITE" id="PS50165">
    <property type="entry name" value="UVRC"/>
    <property type="match status" value="1"/>
</dbReference>
<keyword evidence="6 7" id="KW-0742">SOS response</keyword>
<name>A0A9X1RWL9_9FLAO</name>
<dbReference type="InterPro" id="IPR038476">
    <property type="entry name" value="UvrC_RNase_H_dom_sf"/>
</dbReference>
<dbReference type="Gene3D" id="3.40.1440.10">
    <property type="entry name" value="GIY-YIG endonuclease"/>
    <property type="match status" value="1"/>
</dbReference>
<dbReference type="GO" id="GO:0006289">
    <property type="term" value="P:nucleotide-excision repair"/>
    <property type="evidence" value="ECO:0007669"/>
    <property type="project" value="UniProtKB-UniRule"/>
</dbReference>
<dbReference type="Proteomes" id="UP001139414">
    <property type="component" value="Unassembled WGS sequence"/>
</dbReference>
<accession>A0A9X1RWL9</accession>
<dbReference type="Pfam" id="PF01541">
    <property type="entry name" value="GIY-YIG"/>
    <property type="match status" value="1"/>
</dbReference>
<keyword evidence="2 7" id="KW-0227">DNA damage</keyword>
<dbReference type="InterPro" id="IPR036876">
    <property type="entry name" value="UVR_dom_sf"/>
</dbReference>
<keyword evidence="12" id="KW-1185">Reference proteome</keyword>
<dbReference type="InterPro" id="IPR001943">
    <property type="entry name" value="UVR_dom"/>
</dbReference>
<evidence type="ECO:0000259" key="9">
    <source>
        <dbReference type="PROSITE" id="PS50164"/>
    </source>
</evidence>
<dbReference type="PROSITE" id="PS50164">
    <property type="entry name" value="GIY_YIG"/>
    <property type="match status" value="1"/>
</dbReference>
<dbReference type="EMBL" id="JAJBZG010000005">
    <property type="protein sequence ID" value="MCB7481758.1"/>
    <property type="molecule type" value="Genomic_DNA"/>
</dbReference>
<keyword evidence="4 7" id="KW-0267">Excision nuclease</keyword>
<feature type="domain" description="UVR" evidence="8">
    <location>
        <begin position="207"/>
        <end position="242"/>
    </location>
</feature>
<gene>
    <name evidence="7 11" type="primary">uvrC</name>
    <name evidence="11" type="ORF">LGQ90_10840</name>
</gene>
<dbReference type="GO" id="GO:0005737">
    <property type="term" value="C:cytoplasm"/>
    <property type="evidence" value="ECO:0007669"/>
    <property type="project" value="UniProtKB-SubCell"/>
</dbReference>
<protein>
    <recommendedName>
        <fullName evidence="7">UvrABC system protein C</fullName>
        <shortName evidence="7">Protein UvrC</shortName>
    </recommendedName>
    <alternativeName>
        <fullName evidence="7">Excinuclease ABC subunit C</fullName>
    </alternativeName>
</protein>
<dbReference type="AlphaFoldDB" id="A0A9X1RWL9"/>
<dbReference type="GO" id="GO:0009381">
    <property type="term" value="F:excinuclease ABC activity"/>
    <property type="evidence" value="ECO:0007669"/>
    <property type="project" value="UniProtKB-UniRule"/>
</dbReference>
<dbReference type="HAMAP" id="MF_00203">
    <property type="entry name" value="UvrC"/>
    <property type="match status" value="1"/>
</dbReference>